<feature type="compositionally biased region" description="Polar residues" evidence="1">
    <location>
        <begin position="62"/>
        <end position="77"/>
    </location>
</feature>
<organism evidence="2 3">
    <name type="scientific">Tanacetum coccineum</name>
    <dbReference type="NCBI Taxonomy" id="301880"/>
    <lineage>
        <taxon>Eukaryota</taxon>
        <taxon>Viridiplantae</taxon>
        <taxon>Streptophyta</taxon>
        <taxon>Embryophyta</taxon>
        <taxon>Tracheophyta</taxon>
        <taxon>Spermatophyta</taxon>
        <taxon>Magnoliopsida</taxon>
        <taxon>eudicotyledons</taxon>
        <taxon>Gunneridae</taxon>
        <taxon>Pentapetalae</taxon>
        <taxon>asterids</taxon>
        <taxon>campanulids</taxon>
        <taxon>Asterales</taxon>
        <taxon>Asteraceae</taxon>
        <taxon>Asteroideae</taxon>
        <taxon>Anthemideae</taxon>
        <taxon>Anthemidinae</taxon>
        <taxon>Tanacetum</taxon>
    </lineage>
</organism>
<reference evidence="2" key="1">
    <citation type="journal article" date="2022" name="Int. J. Mol. Sci.">
        <title>Draft Genome of Tanacetum Coccineum: Genomic Comparison of Closely Related Tanacetum-Family Plants.</title>
        <authorList>
            <person name="Yamashiro T."/>
            <person name="Shiraishi A."/>
            <person name="Nakayama K."/>
            <person name="Satake H."/>
        </authorList>
    </citation>
    <scope>NUCLEOTIDE SEQUENCE</scope>
</reference>
<evidence type="ECO:0000313" key="3">
    <source>
        <dbReference type="Proteomes" id="UP001151760"/>
    </source>
</evidence>
<feature type="compositionally biased region" description="Basic and acidic residues" evidence="1">
    <location>
        <begin position="120"/>
        <end position="130"/>
    </location>
</feature>
<comment type="caution">
    <text evidence="2">The sequence shown here is derived from an EMBL/GenBank/DDBJ whole genome shotgun (WGS) entry which is preliminary data.</text>
</comment>
<evidence type="ECO:0000313" key="2">
    <source>
        <dbReference type="EMBL" id="GJS96018.1"/>
    </source>
</evidence>
<evidence type="ECO:0000256" key="1">
    <source>
        <dbReference type="SAM" id="MobiDB-lite"/>
    </source>
</evidence>
<feature type="region of interest" description="Disordered" evidence="1">
    <location>
        <begin position="114"/>
        <end position="145"/>
    </location>
</feature>
<gene>
    <name evidence="2" type="ORF">Tco_0802986</name>
</gene>
<feature type="region of interest" description="Disordered" evidence="1">
    <location>
        <begin position="62"/>
        <end position="82"/>
    </location>
</feature>
<reference evidence="2" key="2">
    <citation type="submission" date="2022-01" db="EMBL/GenBank/DDBJ databases">
        <authorList>
            <person name="Yamashiro T."/>
            <person name="Shiraishi A."/>
            <person name="Satake H."/>
            <person name="Nakayama K."/>
        </authorList>
    </citation>
    <scope>NUCLEOTIDE SEQUENCE</scope>
</reference>
<dbReference type="EMBL" id="BQNB010011854">
    <property type="protein sequence ID" value="GJS96018.1"/>
    <property type="molecule type" value="Genomic_DNA"/>
</dbReference>
<dbReference type="Proteomes" id="UP001151760">
    <property type="component" value="Unassembled WGS sequence"/>
</dbReference>
<sequence>MVKTGLFEAIDSFIPLDEDLATFRVRAWPNVNTSRANVNSVKSNVNSIRHNANFVRTNVNIGRSKQPIPTSNSNSFSPVRPQDHQLKNMEDRESYIRQNFRGGRYSPTTLEAAKTLSKVDSQRSKSVDKGKRYKRRKESKGKDIDTGFEDISTGFKDISTGFKEISTSFEDISTGFEEVNTCGLGVSTEEASLVEAIRLQTLEEEETAKQVQLDALLAKRIEEQELTEQQKKRKAQGKSCQKKTLQRKWRKKFFAEERAKARRSKPMTQSQLRNYMINYLKNQGTWKLTQLKKLSFEEVKEEFDKLVKQVESFVLINIKATKAQLKRYGEELQTKISKKQRIDVLDTEKKVVK</sequence>
<name>A0ABQ5A4L5_9ASTR</name>
<protein>
    <submittedName>
        <fullName evidence="2">Uncharacterized protein</fullName>
    </submittedName>
</protein>
<proteinExistence type="predicted"/>
<keyword evidence="3" id="KW-1185">Reference proteome</keyword>
<accession>A0ABQ5A4L5</accession>